<name>A0A139I8U3_9PEZI</name>
<dbReference type="NCBIfam" id="TIGR02464">
    <property type="entry name" value="ribofla_fusion"/>
    <property type="match status" value="1"/>
</dbReference>
<dbReference type="AlphaFoldDB" id="A0A139I8U3"/>
<feature type="compositionally biased region" description="Polar residues" evidence="1">
    <location>
        <begin position="27"/>
        <end position="37"/>
    </location>
</feature>
<dbReference type="EMBL" id="LFZO01000219">
    <property type="protein sequence ID" value="KXT11143.1"/>
    <property type="molecule type" value="Genomic_DNA"/>
</dbReference>
<dbReference type="InterPro" id="IPR012816">
    <property type="entry name" value="NADAR"/>
</dbReference>
<feature type="compositionally biased region" description="Basic residues" evidence="1">
    <location>
        <begin position="1"/>
        <end position="19"/>
    </location>
</feature>
<evidence type="ECO:0000313" key="3">
    <source>
        <dbReference type="EMBL" id="KXT11143.1"/>
    </source>
</evidence>
<reference evidence="3 4" key="1">
    <citation type="submission" date="2015-07" db="EMBL/GenBank/DDBJ databases">
        <title>Comparative genomics of the Sigatoka disease complex on banana suggests a link between parallel evolutionary changes in Pseudocercospora fijiensis and Pseudocercospora eumusae and increased virulence on the banana host.</title>
        <authorList>
            <person name="Chang T.-C."/>
            <person name="Salvucci A."/>
            <person name="Crous P.W."/>
            <person name="Stergiopoulos I."/>
        </authorList>
    </citation>
    <scope>NUCLEOTIDE SEQUENCE [LARGE SCALE GENOMIC DNA]</scope>
    <source>
        <strain evidence="3 4">CBS 116634</strain>
    </source>
</reference>
<protein>
    <recommendedName>
        <fullName evidence="2">NADAR domain-containing protein</fullName>
    </recommendedName>
</protein>
<evidence type="ECO:0000313" key="4">
    <source>
        <dbReference type="Proteomes" id="UP000073492"/>
    </source>
</evidence>
<evidence type="ECO:0000259" key="2">
    <source>
        <dbReference type="Pfam" id="PF08719"/>
    </source>
</evidence>
<sequence>MARPSKGAKTKQSPPRKQRQMKELNTPGFTQDSVQPVQSTEEPLFFFKEDQENGWLCQWYRCDFREPAHESLGTFNCAEQWMMYHKAVAFGDEEAASSVMKTTSPRKQKGLARNVANFDDLRWSKIRSRIVTAGNYLKFTQCTNVTSFKMDDEGEPISLRELLLATGDRELVEASPFDRVWGIGFDAQEAPNIPRAQWGENLLGKALMNVRDRLRREAEDV</sequence>
<evidence type="ECO:0000256" key="1">
    <source>
        <dbReference type="SAM" id="MobiDB-lite"/>
    </source>
</evidence>
<organism evidence="3 4">
    <name type="scientific">Pseudocercospora musae</name>
    <dbReference type="NCBI Taxonomy" id="113226"/>
    <lineage>
        <taxon>Eukaryota</taxon>
        <taxon>Fungi</taxon>
        <taxon>Dikarya</taxon>
        <taxon>Ascomycota</taxon>
        <taxon>Pezizomycotina</taxon>
        <taxon>Dothideomycetes</taxon>
        <taxon>Dothideomycetidae</taxon>
        <taxon>Mycosphaerellales</taxon>
        <taxon>Mycosphaerellaceae</taxon>
        <taxon>Pseudocercospora</taxon>
    </lineage>
</organism>
<dbReference type="OrthoDB" id="206452at2759"/>
<dbReference type="STRING" id="113226.A0A139I8U3"/>
<feature type="domain" description="NADAR" evidence="2">
    <location>
        <begin position="45"/>
        <end position="215"/>
    </location>
</feature>
<gene>
    <name evidence="3" type="ORF">AC579_4952</name>
</gene>
<dbReference type="CDD" id="cd15457">
    <property type="entry name" value="NADAR"/>
    <property type="match status" value="1"/>
</dbReference>
<proteinExistence type="predicted"/>
<dbReference type="SUPFAM" id="SSF143990">
    <property type="entry name" value="YbiA-like"/>
    <property type="match status" value="1"/>
</dbReference>
<dbReference type="Pfam" id="PF08719">
    <property type="entry name" value="NADAR"/>
    <property type="match status" value="1"/>
</dbReference>
<comment type="caution">
    <text evidence="3">The sequence shown here is derived from an EMBL/GenBank/DDBJ whole genome shotgun (WGS) entry which is preliminary data.</text>
</comment>
<accession>A0A139I8U3</accession>
<feature type="region of interest" description="Disordered" evidence="1">
    <location>
        <begin position="1"/>
        <end position="37"/>
    </location>
</feature>
<dbReference type="InterPro" id="IPR037238">
    <property type="entry name" value="YbiA-like_sf"/>
</dbReference>
<dbReference type="Gene3D" id="1.10.357.40">
    <property type="entry name" value="YbiA-like"/>
    <property type="match status" value="1"/>
</dbReference>
<dbReference type="Proteomes" id="UP000073492">
    <property type="component" value="Unassembled WGS sequence"/>
</dbReference>
<keyword evidence="4" id="KW-1185">Reference proteome</keyword>